<accession>A0A6C0HG90</accession>
<reference evidence="1" key="1">
    <citation type="journal article" date="2020" name="Nature">
        <title>Giant virus diversity and host interactions through global metagenomics.</title>
        <authorList>
            <person name="Schulz F."/>
            <person name="Roux S."/>
            <person name="Paez-Espino D."/>
            <person name="Jungbluth S."/>
            <person name="Walsh D.A."/>
            <person name="Denef V.J."/>
            <person name="McMahon K.D."/>
            <person name="Konstantinidis K.T."/>
            <person name="Eloe-Fadrosh E.A."/>
            <person name="Kyrpides N.C."/>
            <person name="Woyke T."/>
        </authorList>
    </citation>
    <scope>NUCLEOTIDE SEQUENCE</scope>
    <source>
        <strain evidence="1">GVMAG-M-3300023184-101</strain>
    </source>
</reference>
<proteinExistence type="predicted"/>
<name>A0A6C0HG90_9ZZZZ</name>
<sequence length="205" mass="23084">MTNKKIVVSLSIFLLGLYYFTKYGSVEGFDDKNSLTYKCPNVLIQKGSEFLLYNSKLAEVPGVNPLKFANLEDYVEFTEWQRSQGILCPILYVQEVYDTQGKRVFKARPSPTDLQGGLPDYIQSDQSKLFDASHDDNPYNTNSYPGFDPQDQYVGLDTPLDKMYHAAKGGISPNPMDDNWGGAKYTQQLIDQGYYKGNEVAIAVP</sequence>
<evidence type="ECO:0000313" key="1">
    <source>
        <dbReference type="EMBL" id="QHT79474.1"/>
    </source>
</evidence>
<protein>
    <submittedName>
        <fullName evidence="1">Uncharacterized protein</fullName>
    </submittedName>
</protein>
<dbReference type="AlphaFoldDB" id="A0A6C0HG90"/>
<dbReference type="EMBL" id="MN739949">
    <property type="protein sequence ID" value="QHT79474.1"/>
    <property type="molecule type" value="Genomic_DNA"/>
</dbReference>
<organism evidence="1">
    <name type="scientific">viral metagenome</name>
    <dbReference type="NCBI Taxonomy" id="1070528"/>
    <lineage>
        <taxon>unclassified sequences</taxon>
        <taxon>metagenomes</taxon>
        <taxon>organismal metagenomes</taxon>
    </lineage>
</organism>